<proteinExistence type="predicted"/>
<accession>A0A6M3LEG6</accession>
<gene>
    <name evidence="1" type="ORF">MM415B03362_0002</name>
</gene>
<protein>
    <submittedName>
        <fullName evidence="1">Uncharacterized protein</fullName>
    </submittedName>
</protein>
<organism evidence="1">
    <name type="scientific">viral metagenome</name>
    <dbReference type="NCBI Taxonomy" id="1070528"/>
    <lineage>
        <taxon>unclassified sequences</taxon>
        <taxon>metagenomes</taxon>
        <taxon>organismal metagenomes</taxon>
    </lineage>
</organism>
<evidence type="ECO:0000313" key="1">
    <source>
        <dbReference type="EMBL" id="QJA91438.1"/>
    </source>
</evidence>
<name>A0A6M3LEG6_9ZZZZ</name>
<reference evidence="1" key="1">
    <citation type="submission" date="2020-03" db="EMBL/GenBank/DDBJ databases">
        <title>The deep terrestrial virosphere.</title>
        <authorList>
            <person name="Holmfeldt K."/>
            <person name="Nilsson E."/>
            <person name="Simone D."/>
            <person name="Lopez-Fernandez M."/>
            <person name="Wu X."/>
            <person name="de Brujin I."/>
            <person name="Lundin D."/>
            <person name="Andersson A."/>
            <person name="Bertilsson S."/>
            <person name="Dopson M."/>
        </authorList>
    </citation>
    <scope>NUCLEOTIDE SEQUENCE</scope>
    <source>
        <strain evidence="1">MM415B03362</strain>
    </source>
</reference>
<dbReference type="AlphaFoldDB" id="A0A6M3LEG6"/>
<dbReference type="EMBL" id="MT142988">
    <property type="protein sequence ID" value="QJA91438.1"/>
    <property type="molecule type" value="Genomic_DNA"/>
</dbReference>
<sequence>MMEKKWHIMIDGITTHFTQPDGFEVKCKKCLSQECFVTIVECGKIMIKCQDCLNSERILGKRKER</sequence>